<dbReference type="AlphaFoldDB" id="A0A3R9HCJ3"/>
<organism evidence="2 3">
    <name type="scientific">Streptococcus cristatus</name>
    <dbReference type="NCBI Taxonomy" id="45634"/>
    <lineage>
        <taxon>Bacteria</taxon>
        <taxon>Bacillati</taxon>
        <taxon>Bacillota</taxon>
        <taxon>Bacilli</taxon>
        <taxon>Lactobacillales</taxon>
        <taxon>Streptococcaceae</taxon>
        <taxon>Streptococcus</taxon>
    </lineage>
</organism>
<reference evidence="2 3" key="1">
    <citation type="submission" date="2018-11" db="EMBL/GenBank/DDBJ databases">
        <title>Species Designations Belie Phenotypic and Genotypic Heterogeneity in Oral Streptococci.</title>
        <authorList>
            <person name="Velsko I."/>
        </authorList>
    </citation>
    <scope>NUCLEOTIDE SEQUENCE [LARGE SCALE GENOMIC DNA]</scope>
    <source>
        <strain evidence="2 3">BCC51</strain>
    </source>
</reference>
<sequence>MSVQISMRVSKEQKERLVELSKKENKNLTQYVLDKCIIDDVDTNIDDVARSSARVEKMLQSQIEQLREDFERERTQLVDQIEQKDKQIADMIETSNSQLQLIGALTMKNETLLLETKKSWWQRLFSKKIVN</sequence>
<dbReference type="Proteomes" id="UP000282617">
    <property type="component" value="Unassembled WGS sequence"/>
</dbReference>
<comment type="caution">
    <text evidence="2">The sequence shown here is derived from an EMBL/GenBank/DDBJ whole genome shotgun (WGS) entry which is preliminary data.</text>
</comment>
<evidence type="ECO:0000313" key="3">
    <source>
        <dbReference type="Proteomes" id="UP000282617"/>
    </source>
</evidence>
<keyword evidence="1" id="KW-0175">Coiled coil</keyword>
<name>A0A3R9HCJ3_STRCR</name>
<feature type="coiled-coil region" evidence="1">
    <location>
        <begin position="56"/>
        <end position="87"/>
    </location>
</feature>
<evidence type="ECO:0000313" key="2">
    <source>
        <dbReference type="EMBL" id="RSI40717.1"/>
    </source>
</evidence>
<proteinExistence type="predicted"/>
<accession>A0A3R9HCJ3</accession>
<dbReference type="EMBL" id="RJNA01000024">
    <property type="protein sequence ID" value="RSI40717.1"/>
    <property type="molecule type" value="Genomic_DNA"/>
</dbReference>
<evidence type="ECO:0008006" key="4">
    <source>
        <dbReference type="Google" id="ProtNLM"/>
    </source>
</evidence>
<evidence type="ECO:0000256" key="1">
    <source>
        <dbReference type="SAM" id="Coils"/>
    </source>
</evidence>
<dbReference type="RefSeq" id="WP_125390845.1">
    <property type="nucleotide sequence ID" value="NZ_RJNA01000024.1"/>
</dbReference>
<gene>
    <name evidence="2" type="ORF">D8872_09780</name>
</gene>
<protein>
    <recommendedName>
        <fullName evidence="4">DUF536 domain-containing protein</fullName>
    </recommendedName>
</protein>